<dbReference type="Proteomes" id="UP000594261">
    <property type="component" value="Chromosome 11"/>
</dbReference>
<dbReference type="Gene3D" id="3.40.50.1820">
    <property type="entry name" value="alpha/beta hydrolase"/>
    <property type="match status" value="1"/>
</dbReference>
<dbReference type="GO" id="GO:0006508">
    <property type="term" value="P:proteolysis"/>
    <property type="evidence" value="ECO:0007669"/>
    <property type="project" value="InterPro"/>
</dbReference>
<reference evidence="2 3" key="1">
    <citation type="journal article" date="2016" name="G3 (Bethesda)">
        <title>First Draft Assembly and Annotation of the Genome of a California Endemic Oak Quercus lobata Nee (Fagaceae).</title>
        <authorList>
            <person name="Sork V.L."/>
            <person name="Fitz-Gibbon S.T."/>
            <person name="Puiu D."/>
            <person name="Crepeau M."/>
            <person name="Gugger P.F."/>
            <person name="Sherman R."/>
            <person name="Stevens K."/>
            <person name="Langley C.H."/>
            <person name="Pellegrini M."/>
            <person name="Salzberg S.L."/>
        </authorList>
    </citation>
    <scope>NUCLEOTIDE SEQUENCE [LARGE SCALE GENOMIC DNA]</scope>
    <source>
        <strain evidence="2 3">cv. SW786</strain>
    </source>
</reference>
<evidence type="ECO:0000313" key="3">
    <source>
        <dbReference type="Proteomes" id="UP000594261"/>
    </source>
</evidence>
<dbReference type="AlphaFoldDB" id="A0A7N2MXV2"/>
<comment type="similarity">
    <text evidence="1">Belongs to the peptidase S10 family.</text>
</comment>
<evidence type="ECO:0000256" key="1">
    <source>
        <dbReference type="ARBA" id="ARBA00009431"/>
    </source>
</evidence>
<dbReference type="SUPFAM" id="SSF53474">
    <property type="entry name" value="alpha/beta-Hydrolases"/>
    <property type="match status" value="1"/>
</dbReference>
<dbReference type="InterPro" id="IPR001563">
    <property type="entry name" value="Peptidase_S10"/>
</dbReference>
<name>A0A7N2MXV2_QUELO</name>
<dbReference type="InParanoid" id="A0A7N2MXV2"/>
<reference evidence="2" key="2">
    <citation type="submission" date="2021-01" db="UniProtKB">
        <authorList>
            <consortium name="EnsemblPlants"/>
        </authorList>
    </citation>
    <scope>IDENTIFICATION</scope>
</reference>
<dbReference type="InterPro" id="IPR029058">
    <property type="entry name" value="AB_hydrolase_fold"/>
</dbReference>
<dbReference type="Gramene" id="QL11p029599:mrna">
    <property type="protein sequence ID" value="QL11p029599:mrna"/>
    <property type="gene ID" value="QL11p029599"/>
</dbReference>
<dbReference type="GO" id="GO:0004185">
    <property type="term" value="F:serine-type carboxypeptidase activity"/>
    <property type="evidence" value="ECO:0007669"/>
    <property type="project" value="InterPro"/>
</dbReference>
<evidence type="ECO:0000313" key="2">
    <source>
        <dbReference type="EnsemblPlants" id="QL11p029599:mrna"/>
    </source>
</evidence>
<dbReference type="EMBL" id="LRBV02000011">
    <property type="status" value="NOT_ANNOTATED_CDS"/>
    <property type="molecule type" value="Genomic_DNA"/>
</dbReference>
<keyword evidence="3" id="KW-1185">Reference proteome</keyword>
<proteinExistence type="inferred from homology"/>
<dbReference type="Pfam" id="PF00450">
    <property type="entry name" value="Peptidase_S10"/>
    <property type="match status" value="1"/>
</dbReference>
<sequence>MVRTITRLHAAVCYNGRFQQWLIEHSNFENNPIYLGSDSYEGLVTPILAQDIINGNEAGIEPHMNLKVHNLIIGLELHFLF</sequence>
<organism evidence="2 3">
    <name type="scientific">Quercus lobata</name>
    <name type="common">Valley oak</name>
    <dbReference type="NCBI Taxonomy" id="97700"/>
    <lineage>
        <taxon>Eukaryota</taxon>
        <taxon>Viridiplantae</taxon>
        <taxon>Streptophyta</taxon>
        <taxon>Embryophyta</taxon>
        <taxon>Tracheophyta</taxon>
        <taxon>Spermatophyta</taxon>
        <taxon>Magnoliopsida</taxon>
        <taxon>eudicotyledons</taxon>
        <taxon>Gunneridae</taxon>
        <taxon>Pentapetalae</taxon>
        <taxon>rosids</taxon>
        <taxon>fabids</taxon>
        <taxon>Fagales</taxon>
        <taxon>Fagaceae</taxon>
        <taxon>Quercus</taxon>
    </lineage>
</organism>
<protein>
    <submittedName>
        <fullName evidence="2">Uncharacterized protein</fullName>
    </submittedName>
</protein>
<accession>A0A7N2MXV2</accession>
<dbReference type="EnsemblPlants" id="QL11p029599:mrna">
    <property type="protein sequence ID" value="QL11p029599:mrna"/>
    <property type="gene ID" value="QL11p029599"/>
</dbReference>